<evidence type="ECO:0000313" key="1">
    <source>
        <dbReference type="EMBL" id="MEZ6852997.1"/>
    </source>
</evidence>
<name>A0ABV4JQL8_9BACT</name>
<dbReference type="InterPro" id="IPR008727">
    <property type="entry name" value="PAAR_motif"/>
</dbReference>
<gene>
    <name evidence="1" type="ORF">AB2Z07_05515</name>
</gene>
<reference evidence="1 2" key="1">
    <citation type="submission" date="2024-07" db="EMBL/GenBank/DDBJ databases">
        <title>Active virus-host system and metabolic interactions in a Lokiarchaeon culture.</title>
        <authorList>
            <person name="Ponce Toledo R.I."/>
            <person name="Rodrigues Oliveira T."/>
            <person name="Schleper C."/>
        </authorList>
    </citation>
    <scope>NUCLEOTIDE SEQUENCE [LARGE SCALE GENOMIC DNA]</scope>
    <source>
        <strain evidence="1 2">B35</strain>
    </source>
</reference>
<proteinExistence type="predicted"/>
<dbReference type="Pfam" id="PF05488">
    <property type="entry name" value="PAAR_motif"/>
    <property type="match status" value="1"/>
</dbReference>
<dbReference type="CDD" id="cd14737">
    <property type="entry name" value="PAAR_1"/>
    <property type="match status" value="1"/>
</dbReference>
<dbReference type="Proteomes" id="UP001568358">
    <property type="component" value="Unassembled WGS sequence"/>
</dbReference>
<protein>
    <submittedName>
        <fullName evidence="1">Type VI secretion system PAAR protein</fullName>
    </submittedName>
</protein>
<comment type="caution">
    <text evidence="1">The sequence shown here is derived from an EMBL/GenBank/DDBJ whole genome shotgun (WGS) entry which is preliminary data.</text>
</comment>
<dbReference type="RefSeq" id="WP_371150166.1">
    <property type="nucleotide sequence ID" value="NZ_JBFSOO010000003.1"/>
</dbReference>
<dbReference type="Gene3D" id="2.60.200.60">
    <property type="match status" value="1"/>
</dbReference>
<keyword evidence="2" id="KW-1185">Reference proteome</keyword>
<sequence>MKAVKVNDIGTEHDGFHPTKVTAGSPDVFIDGLPAGRVGDPLEPHDKPNHPKHGRAIATGSSTVFINGKPAALTGGKVSCGGVTIGSGTVNIGDEPTSGTVSKLLPVFNRKFILKDSAGEPVADSGYKLVTDAGNVVSGQSNADGSTNFVFSKDAPVRVKAHVEGLVPDSDLMAYMDEVDTTSDTINDPFTLTLPDYEIYDVAILTAEEKSEFEKNLWEEHQVKNKLNRSKSLVDLSSGSVDALFKSKGLGGYGVRCRRVVRNGVEYYILSNYKQHLKTLLKGTRYRGDNPKLAALGLGRAGMKASAGKGALITVLWSGAVNGVDVACSDKKTFSDWFASTAVDSIIAIAALFLGSLTAVALGPATVLGGELIVAGSGFVYGEVMANSMNAYGFTGRATKALKDFWEDVFGDGDENKESK</sequence>
<evidence type="ECO:0000313" key="2">
    <source>
        <dbReference type="Proteomes" id="UP001568358"/>
    </source>
</evidence>
<accession>A0ABV4JQL8</accession>
<organism evidence="1 2">
    <name type="scientific">Halodesulfovibrio aestuarii</name>
    <dbReference type="NCBI Taxonomy" id="126333"/>
    <lineage>
        <taxon>Bacteria</taxon>
        <taxon>Pseudomonadati</taxon>
        <taxon>Thermodesulfobacteriota</taxon>
        <taxon>Desulfovibrionia</taxon>
        <taxon>Desulfovibrionales</taxon>
        <taxon>Desulfovibrionaceae</taxon>
        <taxon>Halodesulfovibrio</taxon>
    </lineage>
</organism>
<dbReference type="NCBIfam" id="NF033420">
    <property type="entry name" value="T6SS_PAAR_dom"/>
    <property type="match status" value="1"/>
</dbReference>
<dbReference type="EMBL" id="JBFSOO010000003">
    <property type="protein sequence ID" value="MEZ6852997.1"/>
    <property type="molecule type" value="Genomic_DNA"/>
</dbReference>